<gene>
    <name evidence="2" type="ORF">ACFQH9_03910</name>
</gene>
<dbReference type="Proteomes" id="UP001596119">
    <property type="component" value="Unassembled WGS sequence"/>
</dbReference>
<dbReference type="PROSITE" id="PS50801">
    <property type="entry name" value="STAS"/>
    <property type="match status" value="1"/>
</dbReference>
<dbReference type="Pfam" id="PF01740">
    <property type="entry name" value="STAS"/>
    <property type="match status" value="1"/>
</dbReference>
<dbReference type="EMBL" id="JBHSQK010000007">
    <property type="protein sequence ID" value="MFC5947422.1"/>
    <property type="molecule type" value="Genomic_DNA"/>
</dbReference>
<reference evidence="3" key="1">
    <citation type="journal article" date="2019" name="Int. J. Syst. Evol. Microbiol.">
        <title>The Global Catalogue of Microorganisms (GCM) 10K type strain sequencing project: providing services to taxonomists for standard genome sequencing and annotation.</title>
        <authorList>
            <consortium name="The Broad Institute Genomics Platform"/>
            <consortium name="The Broad Institute Genome Sequencing Center for Infectious Disease"/>
            <person name="Wu L."/>
            <person name="Ma J."/>
        </authorList>
    </citation>
    <scope>NUCLEOTIDE SEQUENCE [LARGE SCALE GENOMIC DNA]</scope>
    <source>
        <strain evidence="3">CGMCC 4.7397</strain>
    </source>
</reference>
<evidence type="ECO:0000313" key="2">
    <source>
        <dbReference type="EMBL" id="MFC5947422.1"/>
    </source>
</evidence>
<dbReference type="CDD" id="cd07043">
    <property type="entry name" value="STAS_anti-anti-sigma_factors"/>
    <property type="match status" value="1"/>
</dbReference>
<dbReference type="InterPro" id="IPR002645">
    <property type="entry name" value="STAS_dom"/>
</dbReference>
<dbReference type="RefSeq" id="WP_379564263.1">
    <property type="nucleotide sequence ID" value="NZ_JBHSQK010000007.1"/>
</dbReference>
<name>A0ABW1I1B7_9PSEU</name>
<keyword evidence="3" id="KW-1185">Reference proteome</keyword>
<protein>
    <submittedName>
        <fullName evidence="2">STAS domain-containing protein</fullName>
    </submittedName>
</protein>
<evidence type="ECO:0000259" key="1">
    <source>
        <dbReference type="PROSITE" id="PS50801"/>
    </source>
</evidence>
<sequence>MAVFVRALPGLVVRQAAEPGAATVVTVEGEIDLRNCDDLALVLAQVADDPAAGPVVVDLTAVCFLAACGLRCLAQVREKIEQNGGRISLVVGPGPGGVRRLLDLVGGFDLVGCAEVGGR</sequence>
<dbReference type="InterPro" id="IPR036513">
    <property type="entry name" value="STAS_dom_sf"/>
</dbReference>
<dbReference type="Gene3D" id="3.30.750.24">
    <property type="entry name" value="STAS domain"/>
    <property type="match status" value="1"/>
</dbReference>
<evidence type="ECO:0000313" key="3">
    <source>
        <dbReference type="Proteomes" id="UP001596119"/>
    </source>
</evidence>
<proteinExistence type="predicted"/>
<accession>A0ABW1I1B7</accession>
<comment type="caution">
    <text evidence="2">The sequence shown here is derived from an EMBL/GenBank/DDBJ whole genome shotgun (WGS) entry which is preliminary data.</text>
</comment>
<organism evidence="2 3">
    <name type="scientific">Pseudonocardia lutea</name>
    <dbReference type="NCBI Taxonomy" id="2172015"/>
    <lineage>
        <taxon>Bacteria</taxon>
        <taxon>Bacillati</taxon>
        <taxon>Actinomycetota</taxon>
        <taxon>Actinomycetes</taxon>
        <taxon>Pseudonocardiales</taxon>
        <taxon>Pseudonocardiaceae</taxon>
        <taxon>Pseudonocardia</taxon>
    </lineage>
</organism>
<dbReference type="SUPFAM" id="SSF52091">
    <property type="entry name" value="SpoIIaa-like"/>
    <property type="match status" value="1"/>
</dbReference>
<feature type="domain" description="STAS" evidence="1">
    <location>
        <begin position="12"/>
        <end position="119"/>
    </location>
</feature>